<dbReference type="Pfam" id="PF04138">
    <property type="entry name" value="GtrA_DPMS_TM"/>
    <property type="match status" value="1"/>
</dbReference>
<evidence type="ECO:0000259" key="6">
    <source>
        <dbReference type="Pfam" id="PF04138"/>
    </source>
</evidence>
<protein>
    <recommendedName>
        <fullName evidence="6">GtrA/DPMS transmembrane domain-containing protein</fullName>
    </recommendedName>
</protein>
<evidence type="ECO:0000313" key="7">
    <source>
        <dbReference type="EMBL" id="SBV96718.1"/>
    </source>
</evidence>
<feature type="domain" description="GtrA/DPMS transmembrane" evidence="6">
    <location>
        <begin position="12"/>
        <end position="133"/>
    </location>
</feature>
<keyword evidence="2 5" id="KW-0812">Transmembrane</keyword>
<organism evidence="7">
    <name type="scientific">uncultured Dysgonomonas sp</name>
    <dbReference type="NCBI Taxonomy" id="206096"/>
    <lineage>
        <taxon>Bacteria</taxon>
        <taxon>Pseudomonadati</taxon>
        <taxon>Bacteroidota</taxon>
        <taxon>Bacteroidia</taxon>
        <taxon>Bacteroidales</taxon>
        <taxon>Dysgonomonadaceae</taxon>
        <taxon>Dysgonomonas</taxon>
        <taxon>environmental samples</taxon>
    </lineage>
</organism>
<evidence type="ECO:0000256" key="5">
    <source>
        <dbReference type="SAM" id="Phobius"/>
    </source>
</evidence>
<evidence type="ECO:0000256" key="4">
    <source>
        <dbReference type="ARBA" id="ARBA00023136"/>
    </source>
</evidence>
<dbReference type="InterPro" id="IPR007267">
    <property type="entry name" value="GtrA_DPMS_TM"/>
</dbReference>
<evidence type="ECO:0000256" key="1">
    <source>
        <dbReference type="ARBA" id="ARBA00004141"/>
    </source>
</evidence>
<evidence type="ECO:0000256" key="2">
    <source>
        <dbReference type="ARBA" id="ARBA00022692"/>
    </source>
</evidence>
<reference evidence="7" key="1">
    <citation type="submission" date="2016-04" db="EMBL/GenBank/DDBJ databases">
        <authorList>
            <person name="Evans L.H."/>
            <person name="Alamgir A."/>
            <person name="Owens N."/>
            <person name="Weber N.D."/>
            <person name="Virtaneva K."/>
            <person name="Barbian K."/>
            <person name="Babar A."/>
            <person name="Rosenke K."/>
        </authorList>
    </citation>
    <scope>NUCLEOTIDE SEQUENCE</scope>
    <source>
        <strain evidence="7">86-1</strain>
    </source>
</reference>
<evidence type="ECO:0000256" key="3">
    <source>
        <dbReference type="ARBA" id="ARBA00022989"/>
    </source>
</evidence>
<dbReference type="AlphaFoldDB" id="A0A212JBE7"/>
<proteinExistence type="predicted"/>
<feature type="transmembrane region" description="Helical" evidence="5">
    <location>
        <begin position="103"/>
        <end position="126"/>
    </location>
</feature>
<keyword evidence="4 5" id="KW-0472">Membrane</keyword>
<dbReference type="GO" id="GO:0000271">
    <property type="term" value="P:polysaccharide biosynthetic process"/>
    <property type="evidence" value="ECO:0007669"/>
    <property type="project" value="InterPro"/>
</dbReference>
<dbReference type="EMBL" id="FLUM01000001">
    <property type="protein sequence ID" value="SBV96718.1"/>
    <property type="molecule type" value="Genomic_DNA"/>
</dbReference>
<dbReference type="GO" id="GO:0016020">
    <property type="term" value="C:membrane"/>
    <property type="evidence" value="ECO:0007669"/>
    <property type="project" value="UniProtKB-SubCell"/>
</dbReference>
<feature type="transmembrane region" description="Helical" evidence="5">
    <location>
        <begin position="65"/>
        <end position="83"/>
    </location>
</feature>
<sequence length="167" mass="19426">MFVRAQFSSQLSSLTDFTVTILLTNIFGVFYGNATLFGNISGGIVNCIINYKWTFKAQDSKIKHVAIKYVMVWLVNLFLNREGTVLVTELVTKWLPMESLPEIIANNVFLIPKIIVSLIVGFGWNYNMQRLFVYRNRDFKKYFVKKNKPEDKKEEVIESEKKHTDDI</sequence>
<name>A0A212JBE7_9BACT</name>
<comment type="subcellular location">
    <subcellularLocation>
        <location evidence="1">Membrane</location>
        <topology evidence="1">Multi-pass membrane protein</topology>
    </subcellularLocation>
</comment>
<gene>
    <name evidence="7" type="ORF">KL86DYS1_11718</name>
</gene>
<feature type="transmembrane region" description="Helical" evidence="5">
    <location>
        <begin position="36"/>
        <end position="53"/>
    </location>
</feature>
<accession>A0A212JBE7</accession>
<keyword evidence="3 5" id="KW-1133">Transmembrane helix</keyword>